<dbReference type="Proteomes" id="UP000887576">
    <property type="component" value="Unplaced"/>
</dbReference>
<accession>A0AC34RHY9</accession>
<proteinExistence type="predicted"/>
<organism evidence="1 2">
    <name type="scientific">Panagrolaimus sp. JU765</name>
    <dbReference type="NCBI Taxonomy" id="591449"/>
    <lineage>
        <taxon>Eukaryota</taxon>
        <taxon>Metazoa</taxon>
        <taxon>Ecdysozoa</taxon>
        <taxon>Nematoda</taxon>
        <taxon>Chromadorea</taxon>
        <taxon>Rhabditida</taxon>
        <taxon>Tylenchina</taxon>
        <taxon>Panagrolaimomorpha</taxon>
        <taxon>Panagrolaimoidea</taxon>
        <taxon>Panagrolaimidae</taxon>
        <taxon>Panagrolaimus</taxon>
    </lineage>
</organism>
<reference evidence="2" key="1">
    <citation type="submission" date="2022-11" db="UniProtKB">
        <authorList>
            <consortium name="WormBaseParasite"/>
        </authorList>
    </citation>
    <scope>IDENTIFICATION</scope>
</reference>
<sequence length="90" mass="10062">SSKDHSKWAVSSEDSQPIVCIGDINRQKSQMGRGGGTLCLQHASLWRLYRSSVDRIETCPVMITKTPTKSVGTFFGKIWEKLTNVFSIKT</sequence>
<dbReference type="WBParaSite" id="JU765_v2.g7138.t1">
    <property type="protein sequence ID" value="JU765_v2.g7138.t1"/>
    <property type="gene ID" value="JU765_v2.g7138"/>
</dbReference>
<evidence type="ECO:0000313" key="1">
    <source>
        <dbReference type="Proteomes" id="UP000887576"/>
    </source>
</evidence>
<name>A0AC34RHY9_9BILA</name>
<evidence type="ECO:0000313" key="2">
    <source>
        <dbReference type="WBParaSite" id="JU765_v2.g7138.t1"/>
    </source>
</evidence>
<protein>
    <submittedName>
        <fullName evidence="2">Deoxyribonuclease II</fullName>
    </submittedName>
</protein>